<evidence type="ECO:0000256" key="2">
    <source>
        <dbReference type="ARBA" id="ARBA00022475"/>
    </source>
</evidence>
<feature type="transmembrane region" description="Helical" evidence="6">
    <location>
        <begin position="176"/>
        <end position="193"/>
    </location>
</feature>
<dbReference type="EMBL" id="FOXX01000009">
    <property type="protein sequence ID" value="SFQ78429.1"/>
    <property type="molecule type" value="Genomic_DNA"/>
</dbReference>
<evidence type="ECO:0000256" key="1">
    <source>
        <dbReference type="ARBA" id="ARBA00004651"/>
    </source>
</evidence>
<evidence type="ECO:0000256" key="5">
    <source>
        <dbReference type="ARBA" id="ARBA00023136"/>
    </source>
</evidence>
<protein>
    <submittedName>
        <fullName evidence="7">Threonine/homoserine/homoserine lactone efflux protein</fullName>
    </submittedName>
</protein>
<keyword evidence="5 6" id="KW-0472">Membrane</keyword>
<reference evidence="7 8" key="1">
    <citation type="submission" date="2016-10" db="EMBL/GenBank/DDBJ databases">
        <authorList>
            <person name="Varghese N."/>
            <person name="Submissions S."/>
        </authorList>
    </citation>
    <scope>NUCLEOTIDE SEQUENCE [LARGE SCALE GENOMIC DNA]</scope>
    <source>
        <strain evidence="7 8">DSM 13796</strain>
    </source>
</reference>
<feature type="transmembrane region" description="Helical" evidence="6">
    <location>
        <begin position="141"/>
        <end position="164"/>
    </location>
</feature>
<feature type="transmembrane region" description="Helical" evidence="6">
    <location>
        <begin position="64"/>
        <end position="85"/>
    </location>
</feature>
<accession>A0A1I6BC16</accession>
<feature type="transmembrane region" description="Helical" evidence="6">
    <location>
        <begin position="6"/>
        <end position="27"/>
    </location>
</feature>
<keyword evidence="3 6" id="KW-0812">Transmembrane</keyword>
<evidence type="ECO:0000313" key="7">
    <source>
        <dbReference type="EMBL" id="SFQ78429.1"/>
    </source>
</evidence>
<sequence>MPLVSFLLYIFVTSFTPGPNNIMAMAFANKYGLKRTLKFCFGVSAGFLIIMLLSSYFNLMLKSVVPKIELIMTIVGALYMIYLAIKIMKSKDSVNNGGNEKENSFFMGMVLQFINPKGILYGITAIATFILPYHSSHGSLIFYSIALAFVGFLSTFCWSLCGSIFQKFLSKYHRQFNIVMGLLLIYSAVSIVVH</sequence>
<organism evidence="7 8">
    <name type="scientific">Priestia endophytica DSM 13796</name>
    <dbReference type="NCBI Taxonomy" id="1121089"/>
    <lineage>
        <taxon>Bacteria</taxon>
        <taxon>Bacillati</taxon>
        <taxon>Bacillota</taxon>
        <taxon>Bacilli</taxon>
        <taxon>Bacillales</taxon>
        <taxon>Bacillaceae</taxon>
        <taxon>Priestia</taxon>
    </lineage>
</organism>
<dbReference type="GeneID" id="93712035"/>
<feature type="transmembrane region" description="Helical" evidence="6">
    <location>
        <begin position="39"/>
        <end position="58"/>
    </location>
</feature>
<comment type="caution">
    <text evidence="7">The sequence shown here is derived from an EMBL/GenBank/DDBJ whole genome shotgun (WGS) entry which is preliminary data.</text>
</comment>
<dbReference type="PANTHER" id="PTHR30086">
    <property type="entry name" value="ARGININE EXPORTER PROTEIN ARGO"/>
    <property type="match status" value="1"/>
</dbReference>
<keyword evidence="8" id="KW-1185">Reference proteome</keyword>
<proteinExistence type="predicted"/>
<name>A0A1I6BC16_9BACI</name>
<evidence type="ECO:0000313" key="8">
    <source>
        <dbReference type="Proteomes" id="UP000182762"/>
    </source>
</evidence>
<comment type="subcellular location">
    <subcellularLocation>
        <location evidence="1">Cell membrane</location>
        <topology evidence="1">Multi-pass membrane protein</topology>
    </subcellularLocation>
</comment>
<dbReference type="Proteomes" id="UP000182762">
    <property type="component" value="Unassembled WGS sequence"/>
</dbReference>
<keyword evidence="2" id="KW-1003">Cell membrane</keyword>
<dbReference type="InterPro" id="IPR001123">
    <property type="entry name" value="LeuE-type"/>
</dbReference>
<dbReference type="RefSeq" id="WP_061805780.1">
    <property type="nucleotide sequence ID" value="NZ_FOXX01000009.1"/>
</dbReference>
<dbReference type="Pfam" id="PF01810">
    <property type="entry name" value="LysE"/>
    <property type="match status" value="1"/>
</dbReference>
<feature type="transmembrane region" description="Helical" evidence="6">
    <location>
        <begin position="118"/>
        <end position="135"/>
    </location>
</feature>
<dbReference type="PANTHER" id="PTHR30086:SF20">
    <property type="entry name" value="ARGININE EXPORTER PROTEIN ARGO-RELATED"/>
    <property type="match status" value="1"/>
</dbReference>
<evidence type="ECO:0000256" key="4">
    <source>
        <dbReference type="ARBA" id="ARBA00022989"/>
    </source>
</evidence>
<gene>
    <name evidence="7" type="ORF">SAMN02745910_03432</name>
</gene>
<keyword evidence="4 6" id="KW-1133">Transmembrane helix</keyword>
<evidence type="ECO:0000256" key="6">
    <source>
        <dbReference type="SAM" id="Phobius"/>
    </source>
</evidence>
<evidence type="ECO:0000256" key="3">
    <source>
        <dbReference type="ARBA" id="ARBA00022692"/>
    </source>
</evidence>